<keyword evidence="2" id="KW-0472">Membrane</keyword>
<dbReference type="Proteomes" id="UP000610862">
    <property type="component" value="Unassembled WGS sequence"/>
</dbReference>
<proteinExistence type="predicted"/>
<accession>A0A926E7R8</accession>
<feature type="transmembrane region" description="Helical" evidence="2">
    <location>
        <begin position="12"/>
        <end position="33"/>
    </location>
</feature>
<gene>
    <name evidence="3" type="ORF">H8692_03830</name>
</gene>
<feature type="coiled-coil region" evidence="1">
    <location>
        <begin position="32"/>
        <end position="76"/>
    </location>
</feature>
<evidence type="ECO:0000313" key="4">
    <source>
        <dbReference type="Proteomes" id="UP000610862"/>
    </source>
</evidence>
<name>A0A926E7R8_9FIRM</name>
<organism evidence="3 4">
    <name type="scientific">Lentihominibacter hominis</name>
    <dbReference type="NCBI Taxonomy" id="2763645"/>
    <lineage>
        <taxon>Bacteria</taxon>
        <taxon>Bacillati</taxon>
        <taxon>Bacillota</taxon>
        <taxon>Clostridia</taxon>
        <taxon>Peptostreptococcales</taxon>
        <taxon>Anaerovoracaceae</taxon>
        <taxon>Lentihominibacter</taxon>
    </lineage>
</organism>
<reference evidence="3" key="1">
    <citation type="submission" date="2020-08" db="EMBL/GenBank/DDBJ databases">
        <title>Genome public.</title>
        <authorList>
            <person name="Liu C."/>
            <person name="Sun Q."/>
        </authorList>
    </citation>
    <scope>NUCLEOTIDE SEQUENCE</scope>
    <source>
        <strain evidence="3">NSJ-24</strain>
    </source>
</reference>
<dbReference type="Pfam" id="PF04977">
    <property type="entry name" value="DivIC"/>
    <property type="match status" value="1"/>
</dbReference>
<dbReference type="RefSeq" id="WP_177268097.1">
    <property type="nucleotide sequence ID" value="NZ_JACRTA010000001.1"/>
</dbReference>
<dbReference type="InterPro" id="IPR007060">
    <property type="entry name" value="FtsL/DivIC"/>
</dbReference>
<evidence type="ECO:0000256" key="2">
    <source>
        <dbReference type="SAM" id="Phobius"/>
    </source>
</evidence>
<comment type="caution">
    <text evidence="3">The sequence shown here is derived from an EMBL/GenBank/DDBJ whole genome shotgun (WGS) entry which is preliminary data.</text>
</comment>
<keyword evidence="2" id="KW-0812">Transmembrane</keyword>
<dbReference type="EMBL" id="JACRTA010000001">
    <property type="protein sequence ID" value="MBC8567895.1"/>
    <property type="molecule type" value="Genomic_DNA"/>
</dbReference>
<protein>
    <submittedName>
        <fullName evidence="3">Septum formation initiator family protein</fullName>
    </submittedName>
</protein>
<keyword evidence="1" id="KW-0175">Coiled coil</keyword>
<keyword evidence="4" id="KW-1185">Reference proteome</keyword>
<evidence type="ECO:0000313" key="3">
    <source>
        <dbReference type="EMBL" id="MBC8567895.1"/>
    </source>
</evidence>
<dbReference type="AlphaFoldDB" id="A0A926E7R8"/>
<keyword evidence="2" id="KW-1133">Transmembrane helix</keyword>
<evidence type="ECO:0000256" key="1">
    <source>
        <dbReference type="SAM" id="Coils"/>
    </source>
</evidence>
<sequence length="105" mass="12432">MAIRRNRNRRRLMIGIVVMVIIGLISFTVINIISLKKEQHDMKEQKQELQDEKEQLEKELEQANDLKNLEEQARDQLRLIKPGETIYIFPDDITKPDKDAEDTEE</sequence>